<dbReference type="PROSITE" id="PS51462">
    <property type="entry name" value="NUDIX"/>
    <property type="match status" value="1"/>
</dbReference>
<proteinExistence type="predicted"/>
<evidence type="ECO:0000313" key="2">
    <source>
        <dbReference type="EMBL" id="TDD43668.1"/>
    </source>
</evidence>
<dbReference type="InterPro" id="IPR000086">
    <property type="entry name" value="NUDIX_hydrolase_dom"/>
</dbReference>
<evidence type="ECO:0000313" key="3">
    <source>
        <dbReference type="Proteomes" id="UP000295302"/>
    </source>
</evidence>
<reference evidence="2 3" key="1">
    <citation type="submission" date="2019-03" db="EMBL/GenBank/DDBJ databases">
        <title>Draft genome sequences of novel Actinobacteria.</title>
        <authorList>
            <person name="Sahin N."/>
            <person name="Ay H."/>
            <person name="Saygin H."/>
        </authorList>
    </citation>
    <scope>NUCLEOTIDE SEQUENCE [LARGE SCALE GENOMIC DNA]</scope>
    <source>
        <strain evidence="2 3">CH32</strain>
    </source>
</reference>
<dbReference type="OrthoDB" id="4556257at2"/>
<dbReference type="Proteomes" id="UP000295302">
    <property type="component" value="Unassembled WGS sequence"/>
</dbReference>
<dbReference type="CDD" id="cd02883">
    <property type="entry name" value="NUDIX_Hydrolase"/>
    <property type="match status" value="1"/>
</dbReference>
<feature type="domain" description="Nudix hydrolase" evidence="1">
    <location>
        <begin position="56"/>
        <end position="207"/>
    </location>
</feature>
<dbReference type="AlphaFoldDB" id="A0A4R4YFU2"/>
<dbReference type="GO" id="GO:0016787">
    <property type="term" value="F:hydrolase activity"/>
    <property type="evidence" value="ECO:0007669"/>
    <property type="project" value="UniProtKB-KW"/>
</dbReference>
<evidence type="ECO:0000259" key="1">
    <source>
        <dbReference type="PROSITE" id="PS51462"/>
    </source>
</evidence>
<name>A0A4R4YFU2_9ACTN</name>
<dbReference type="Pfam" id="PF00293">
    <property type="entry name" value="NUDIX"/>
    <property type="match status" value="1"/>
</dbReference>
<organism evidence="2 3">
    <name type="scientific">Nonomuraea terrae</name>
    <dbReference type="NCBI Taxonomy" id="2530383"/>
    <lineage>
        <taxon>Bacteria</taxon>
        <taxon>Bacillati</taxon>
        <taxon>Actinomycetota</taxon>
        <taxon>Actinomycetes</taxon>
        <taxon>Streptosporangiales</taxon>
        <taxon>Streptosporangiaceae</taxon>
        <taxon>Nonomuraea</taxon>
    </lineage>
</organism>
<keyword evidence="2" id="KW-0378">Hydrolase</keyword>
<dbReference type="Gene3D" id="3.90.79.10">
    <property type="entry name" value="Nucleoside Triphosphate Pyrophosphohydrolase"/>
    <property type="match status" value="1"/>
</dbReference>
<dbReference type="InterPro" id="IPR015797">
    <property type="entry name" value="NUDIX_hydrolase-like_dom_sf"/>
</dbReference>
<accession>A0A4R4YFU2</accession>
<keyword evidence="3" id="KW-1185">Reference proteome</keyword>
<comment type="caution">
    <text evidence="2">The sequence shown here is derived from an EMBL/GenBank/DDBJ whole genome shotgun (WGS) entry which is preliminary data.</text>
</comment>
<dbReference type="EMBL" id="SMKQ01000110">
    <property type="protein sequence ID" value="TDD43668.1"/>
    <property type="molecule type" value="Genomic_DNA"/>
</dbReference>
<dbReference type="SUPFAM" id="SSF55811">
    <property type="entry name" value="Nudix"/>
    <property type="match status" value="1"/>
</dbReference>
<protein>
    <submittedName>
        <fullName evidence="2">NUDIX hydrolase</fullName>
    </submittedName>
</protein>
<sequence length="211" mass="22772">MNRVWEESVRDNPLLFDGPVASCTRLDREGQSDLVITWARTTYRYYALRRVPGAASWLPSLFVSIVQPAEDGSLVAGRMSASTAAPGRWQLPGGTVEPPAGGEPLDVAALRRHAARELVEETGVVADPGELTLWLVSRGEKGNVGAVFQAPPLPASVLSERFAALVASETARGCEPEFDRIALVRSPAELAELDGPHVDYLGPVVRRYVTL</sequence>
<gene>
    <name evidence="2" type="ORF">E1286_28530</name>
</gene>